<dbReference type="Proteomes" id="UP001589575">
    <property type="component" value="Unassembled WGS sequence"/>
</dbReference>
<name>A0ABV5FV17_9MICC</name>
<evidence type="ECO:0000256" key="1">
    <source>
        <dbReference type="SAM" id="MobiDB-lite"/>
    </source>
</evidence>
<feature type="region of interest" description="Disordered" evidence="1">
    <location>
        <begin position="1"/>
        <end position="78"/>
    </location>
</feature>
<reference evidence="2 3" key="1">
    <citation type="submission" date="2024-09" db="EMBL/GenBank/DDBJ databases">
        <authorList>
            <person name="Sun Q."/>
            <person name="Mori K."/>
        </authorList>
    </citation>
    <scope>NUCLEOTIDE SEQUENCE [LARGE SCALE GENOMIC DNA]</scope>
    <source>
        <strain evidence="2 3">CCM 7609</strain>
    </source>
</reference>
<comment type="caution">
    <text evidence="2">The sequence shown here is derived from an EMBL/GenBank/DDBJ whole genome shotgun (WGS) entry which is preliminary data.</text>
</comment>
<accession>A0ABV5FV17</accession>
<dbReference type="EMBL" id="JBHMFI010000001">
    <property type="protein sequence ID" value="MFB9070506.1"/>
    <property type="molecule type" value="Genomic_DNA"/>
</dbReference>
<evidence type="ECO:0000313" key="3">
    <source>
        <dbReference type="Proteomes" id="UP001589575"/>
    </source>
</evidence>
<evidence type="ECO:0000313" key="2">
    <source>
        <dbReference type="EMBL" id="MFB9070506.1"/>
    </source>
</evidence>
<protein>
    <submittedName>
        <fullName evidence="2">Uncharacterized protein</fullName>
    </submittedName>
</protein>
<organism evidence="2 3">
    <name type="scientific">Citricoccus parietis</name>
    <dbReference type="NCBI Taxonomy" id="592307"/>
    <lineage>
        <taxon>Bacteria</taxon>
        <taxon>Bacillati</taxon>
        <taxon>Actinomycetota</taxon>
        <taxon>Actinomycetes</taxon>
        <taxon>Micrococcales</taxon>
        <taxon>Micrococcaceae</taxon>
        <taxon>Citricoccus</taxon>
    </lineage>
</organism>
<proteinExistence type="predicted"/>
<keyword evidence="3" id="KW-1185">Reference proteome</keyword>
<gene>
    <name evidence="2" type="ORF">ACFFX0_04610</name>
</gene>
<sequence>MDWAPRRMPRRLRSLIRSPSGPIGGAVQRRPPSLVGVGVLSGPTPRRRVLFPPPGPLAEGQAGLPPWPGSRSGSCPVS</sequence>